<evidence type="ECO:0000313" key="8">
    <source>
        <dbReference type="Proteomes" id="UP000778951"/>
    </source>
</evidence>
<comment type="subcellular location">
    <subcellularLocation>
        <location evidence="1">Cell membrane</location>
        <topology evidence="1">Multi-pass membrane protein</topology>
    </subcellularLocation>
</comment>
<evidence type="ECO:0000313" key="7">
    <source>
        <dbReference type="EMBL" id="NIZ69252.1"/>
    </source>
</evidence>
<feature type="transmembrane region" description="Helical" evidence="6">
    <location>
        <begin position="211"/>
        <end position="229"/>
    </location>
</feature>
<feature type="transmembrane region" description="Helical" evidence="6">
    <location>
        <begin position="259"/>
        <end position="279"/>
    </location>
</feature>
<feature type="transmembrane region" description="Helical" evidence="6">
    <location>
        <begin position="158"/>
        <end position="176"/>
    </location>
</feature>
<feature type="transmembrane region" description="Helical" evidence="6">
    <location>
        <begin position="126"/>
        <end position="149"/>
    </location>
</feature>
<evidence type="ECO:0000256" key="2">
    <source>
        <dbReference type="ARBA" id="ARBA00022475"/>
    </source>
</evidence>
<dbReference type="GO" id="GO:0005886">
    <property type="term" value="C:plasma membrane"/>
    <property type="evidence" value="ECO:0007669"/>
    <property type="project" value="UniProtKB-SubCell"/>
</dbReference>
<evidence type="ECO:0000256" key="4">
    <source>
        <dbReference type="ARBA" id="ARBA00022989"/>
    </source>
</evidence>
<dbReference type="InterPro" id="IPR001851">
    <property type="entry name" value="ABC_transp_permease"/>
</dbReference>
<dbReference type="Proteomes" id="UP000778951">
    <property type="component" value="Unassembled WGS sequence"/>
</dbReference>
<name>A0A968GFC4_9SPIO</name>
<dbReference type="Pfam" id="PF02653">
    <property type="entry name" value="BPD_transp_2"/>
    <property type="match status" value="1"/>
</dbReference>
<dbReference type="CDD" id="cd06580">
    <property type="entry name" value="TM_PBP1_transp_TpRbsC_like"/>
    <property type="match status" value="1"/>
</dbReference>
<keyword evidence="2" id="KW-1003">Cell membrane</keyword>
<reference evidence="7" key="1">
    <citation type="submission" date="2020-03" db="EMBL/GenBank/DDBJ databases">
        <title>Spirochaetal bacteria isolated from arthropods constitute a novel genus Entomospira genus novum within the order Spirochaetales.</title>
        <authorList>
            <person name="Grana-Miraglia L."/>
            <person name="Sikutova S."/>
            <person name="Fingerle V."/>
            <person name="Sing A."/>
            <person name="Castillo-Ramirez S."/>
            <person name="Margos G."/>
            <person name="Rudolf I."/>
        </authorList>
    </citation>
    <scope>NUCLEOTIDE SEQUENCE</scope>
    <source>
        <strain evidence="7">BR149</strain>
    </source>
</reference>
<organism evidence="7 8">
    <name type="scientific">Entomospira culicis</name>
    <dbReference type="NCBI Taxonomy" id="2719989"/>
    <lineage>
        <taxon>Bacteria</taxon>
        <taxon>Pseudomonadati</taxon>
        <taxon>Spirochaetota</taxon>
        <taxon>Spirochaetia</taxon>
        <taxon>Spirochaetales</taxon>
        <taxon>Spirochaetaceae</taxon>
        <taxon>Entomospira</taxon>
    </lineage>
</organism>
<accession>A0A968GFC4</accession>
<dbReference type="RefSeq" id="WP_167695346.1">
    <property type="nucleotide sequence ID" value="NZ_CP118181.1"/>
</dbReference>
<keyword evidence="3 6" id="KW-0812">Transmembrane</keyword>
<proteinExistence type="predicted"/>
<feature type="transmembrane region" description="Helical" evidence="6">
    <location>
        <begin position="338"/>
        <end position="356"/>
    </location>
</feature>
<keyword evidence="4 6" id="KW-1133">Transmembrane helix</keyword>
<comment type="caution">
    <text evidence="7">The sequence shown here is derived from an EMBL/GenBank/DDBJ whole genome shotgun (WGS) entry which is preliminary data.</text>
</comment>
<dbReference type="PANTHER" id="PTHR47089:SF1">
    <property type="entry name" value="GUANOSINE ABC TRANSPORTER PERMEASE PROTEIN NUPP"/>
    <property type="match status" value="1"/>
</dbReference>
<evidence type="ECO:0000256" key="6">
    <source>
        <dbReference type="SAM" id="Phobius"/>
    </source>
</evidence>
<sequence length="384" mass="41834">MDKTRSTLLMRFVDISLKNKLLMSLYVVAIGFLLSTLLLLMVGKSPMVMYNAIFQNITGYDLTRHRFNARYIGNWLMLSMPLVLTGLSLNFAFRSGFFNIGAEGQFIMGLTFAQYFAFVLPPMMGLTAILAVLLGGVAGAMWGGIVGFFRGKYQVSEVVLTIMFNYIAFFFSRWFSQNFLPDANSYRAANFPQEALLTNSWLQSITNNSQLNNGIFIALIALLVYHLVMEKTVHGFSLRASGFNPMAAKFSGIAPVRSAFIAMAGAGAFAGLAGGIVYLGSFTFGRVIQGQDGYGFTGIAVGLVSGGSAIGTLLSGLFFGLLNAASPLMQSRGIPREITSMISAFVVILIALEFGIKKRMQSWLIGEQVKRAQSTSEHKDKEGA</sequence>
<dbReference type="EMBL" id="JAATLM010000001">
    <property type="protein sequence ID" value="NIZ69252.1"/>
    <property type="molecule type" value="Genomic_DNA"/>
</dbReference>
<keyword evidence="5 6" id="KW-0472">Membrane</keyword>
<gene>
    <name evidence="7" type="ORF">HCT48_03360</name>
</gene>
<evidence type="ECO:0000256" key="5">
    <source>
        <dbReference type="ARBA" id="ARBA00023136"/>
    </source>
</evidence>
<feature type="transmembrane region" description="Helical" evidence="6">
    <location>
        <begin position="21"/>
        <end position="42"/>
    </location>
</feature>
<dbReference type="GO" id="GO:0022857">
    <property type="term" value="F:transmembrane transporter activity"/>
    <property type="evidence" value="ECO:0007669"/>
    <property type="project" value="InterPro"/>
</dbReference>
<feature type="transmembrane region" description="Helical" evidence="6">
    <location>
        <begin position="100"/>
        <end position="120"/>
    </location>
</feature>
<evidence type="ECO:0000256" key="3">
    <source>
        <dbReference type="ARBA" id="ARBA00022692"/>
    </source>
</evidence>
<evidence type="ECO:0000256" key="1">
    <source>
        <dbReference type="ARBA" id="ARBA00004651"/>
    </source>
</evidence>
<dbReference type="PANTHER" id="PTHR47089">
    <property type="entry name" value="ABC TRANSPORTER, PERMEASE PROTEIN"/>
    <property type="match status" value="1"/>
</dbReference>
<keyword evidence="8" id="KW-1185">Reference proteome</keyword>
<dbReference type="AlphaFoldDB" id="A0A968GFC4"/>
<feature type="transmembrane region" description="Helical" evidence="6">
    <location>
        <begin position="72"/>
        <end position="93"/>
    </location>
</feature>
<feature type="transmembrane region" description="Helical" evidence="6">
    <location>
        <begin position="299"/>
        <end position="326"/>
    </location>
</feature>
<protein>
    <submittedName>
        <fullName evidence="7">ABC transporter permease</fullName>
    </submittedName>
</protein>